<name>A0A367CHZ9_9ENTE</name>
<evidence type="ECO:0000256" key="2">
    <source>
        <dbReference type="ARBA" id="ARBA00022840"/>
    </source>
</evidence>
<evidence type="ECO:0000256" key="6">
    <source>
        <dbReference type="HAMAP-Rule" id="MF_01965"/>
    </source>
</evidence>
<comment type="caution">
    <text evidence="8">The sequence shown here is derived from an EMBL/GenBank/DDBJ whole genome shotgun (WGS) entry which is preliminary data.</text>
</comment>
<organism evidence="8 9">
    <name type="scientific">Enterococcus durans</name>
    <dbReference type="NCBI Taxonomy" id="53345"/>
    <lineage>
        <taxon>Bacteria</taxon>
        <taxon>Bacillati</taxon>
        <taxon>Bacillota</taxon>
        <taxon>Bacilli</taxon>
        <taxon>Lactobacillales</taxon>
        <taxon>Enterococcaceae</taxon>
        <taxon>Enterococcus</taxon>
    </lineage>
</organism>
<feature type="domain" description="YjeF C-terminal" evidence="7">
    <location>
        <begin position="4"/>
        <end position="272"/>
    </location>
</feature>
<dbReference type="GO" id="GO:0052856">
    <property type="term" value="F:NAD(P)HX epimerase activity"/>
    <property type="evidence" value="ECO:0007669"/>
    <property type="project" value="TreeGrafter"/>
</dbReference>
<feature type="binding site" evidence="6">
    <location>
        <begin position="186"/>
        <end position="190"/>
    </location>
    <ligand>
        <name>AMP</name>
        <dbReference type="ChEBI" id="CHEBI:456215"/>
    </ligand>
</feature>
<feature type="binding site" evidence="6">
    <location>
        <position position="39"/>
    </location>
    <ligand>
        <name>(6S)-NADPHX</name>
        <dbReference type="ChEBI" id="CHEBI:64076"/>
    </ligand>
</feature>
<keyword evidence="2 6" id="KW-0067">ATP-binding</keyword>
<evidence type="ECO:0000256" key="1">
    <source>
        <dbReference type="ARBA" id="ARBA00022741"/>
    </source>
</evidence>
<gene>
    <name evidence="6" type="primary">nnrD</name>
    <name evidence="8" type="ORF">EA71_00330</name>
</gene>
<dbReference type="PROSITE" id="PS01050">
    <property type="entry name" value="YJEF_C_2"/>
    <property type="match status" value="1"/>
</dbReference>
<dbReference type="InterPro" id="IPR000631">
    <property type="entry name" value="CARKD"/>
</dbReference>
<protein>
    <recommendedName>
        <fullName evidence="6">ADP-dependent (S)-NAD(P)H-hydrate dehydratase</fullName>
        <ecNumber evidence="6">4.2.1.136</ecNumber>
    </recommendedName>
    <alternativeName>
        <fullName evidence="6">ADP-dependent NAD(P)HX dehydratase</fullName>
    </alternativeName>
</protein>
<reference evidence="8 9" key="1">
    <citation type="submission" date="2015-06" db="EMBL/GenBank/DDBJ databases">
        <title>The Genome Sequence of Enterococcus durans 4EA1.</title>
        <authorList>
            <consortium name="The Broad Institute Genomics Platform"/>
            <consortium name="The Broad Institute Genome Sequencing Center for Infectious Disease"/>
            <person name="Earl A.M."/>
            <person name="Van Tyne D."/>
            <person name="Lebreton F."/>
            <person name="Saavedra J.T."/>
            <person name="Gilmore M.S."/>
            <person name="Manson Mcguire A."/>
            <person name="Clock S."/>
            <person name="Crupain M."/>
            <person name="Rangan U."/>
            <person name="Young S."/>
            <person name="Abouelleil A."/>
            <person name="Cao P."/>
            <person name="Chapman S.B."/>
            <person name="Griggs A."/>
            <person name="Priest M."/>
            <person name="Shea T."/>
            <person name="Wortman J."/>
            <person name="Nusbaum C."/>
            <person name="Birren B."/>
        </authorList>
    </citation>
    <scope>NUCLEOTIDE SEQUENCE [LARGE SCALE GENOMIC DNA]</scope>
    <source>
        <strain evidence="8 9">4EA1</strain>
    </source>
</reference>
<feature type="binding site" evidence="6">
    <location>
        <position position="100"/>
    </location>
    <ligand>
        <name>(6S)-NADPHX</name>
        <dbReference type="ChEBI" id="CHEBI:64076"/>
    </ligand>
</feature>
<dbReference type="GO" id="GO:0052855">
    <property type="term" value="F:ADP-dependent NAD(P)H-hydrate dehydratase activity"/>
    <property type="evidence" value="ECO:0007669"/>
    <property type="project" value="UniProtKB-UniRule"/>
</dbReference>
<dbReference type="PANTHER" id="PTHR12592:SF0">
    <property type="entry name" value="ATP-DEPENDENT (S)-NAD(P)H-HYDRATE DEHYDRATASE"/>
    <property type="match status" value="1"/>
</dbReference>
<dbReference type="GO" id="GO:0046496">
    <property type="term" value="P:nicotinamide nucleotide metabolic process"/>
    <property type="evidence" value="ECO:0007669"/>
    <property type="project" value="UniProtKB-UniRule"/>
</dbReference>
<dbReference type="InterPro" id="IPR029056">
    <property type="entry name" value="Ribokinase-like"/>
</dbReference>
<keyword evidence="5 6" id="KW-0456">Lyase</keyword>
<dbReference type="Gene3D" id="3.40.1190.20">
    <property type="match status" value="1"/>
</dbReference>
<evidence type="ECO:0000256" key="3">
    <source>
        <dbReference type="ARBA" id="ARBA00022857"/>
    </source>
</evidence>
<evidence type="ECO:0000256" key="4">
    <source>
        <dbReference type="ARBA" id="ARBA00023027"/>
    </source>
</evidence>
<dbReference type="EC" id="4.2.1.136" evidence="6"/>
<dbReference type="GO" id="GO:0005524">
    <property type="term" value="F:ATP binding"/>
    <property type="evidence" value="ECO:0007669"/>
    <property type="project" value="UniProtKB-KW"/>
</dbReference>
<evidence type="ECO:0000313" key="9">
    <source>
        <dbReference type="Proteomes" id="UP000252797"/>
    </source>
</evidence>
<comment type="catalytic activity">
    <reaction evidence="6">
        <text>(6S)-NADPHX + ADP = AMP + phosphate + NADPH + H(+)</text>
        <dbReference type="Rhea" id="RHEA:32235"/>
        <dbReference type="ChEBI" id="CHEBI:15378"/>
        <dbReference type="ChEBI" id="CHEBI:43474"/>
        <dbReference type="ChEBI" id="CHEBI:57783"/>
        <dbReference type="ChEBI" id="CHEBI:64076"/>
        <dbReference type="ChEBI" id="CHEBI:456215"/>
        <dbReference type="ChEBI" id="CHEBI:456216"/>
        <dbReference type="EC" id="4.2.1.136"/>
    </reaction>
</comment>
<dbReference type="EMBL" id="LEPB01000001">
    <property type="protein sequence ID" value="RCA12126.1"/>
    <property type="molecule type" value="Genomic_DNA"/>
</dbReference>
<dbReference type="NCBIfam" id="TIGR00196">
    <property type="entry name" value="yjeF_cterm"/>
    <property type="match status" value="1"/>
</dbReference>
<comment type="similarity">
    <text evidence="6">Belongs to the NnrD/CARKD family.</text>
</comment>
<keyword evidence="3 6" id="KW-0521">NADP</keyword>
<keyword evidence="1 6" id="KW-0547">Nucleotide-binding</keyword>
<comment type="function">
    <text evidence="6">Catalyzes the dehydration of the S-form of NAD(P)HX at the expense of ADP, which is converted to AMP. Together with NAD(P)HX epimerase, which catalyzes the epimerization of the S- and R-forms, the enzyme allows the repair of both epimers of NAD(P)HX, a damaged form of NAD(P)H that is a result of enzymatic or heat-dependent hydration.</text>
</comment>
<dbReference type="GO" id="GO:0110051">
    <property type="term" value="P:metabolite repair"/>
    <property type="evidence" value="ECO:0007669"/>
    <property type="project" value="TreeGrafter"/>
</dbReference>
<dbReference type="SUPFAM" id="SSF53613">
    <property type="entry name" value="Ribokinase-like"/>
    <property type="match status" value="1"/>
</dbReference>
<feature type="binding site" evidence="6">
    <location>
        <position position="152"/>
    </location>
    <ligand>
        <name>(6S)-NADPHX</name>
        <dbReference type="ChEBI" id="CHEBI:64076"/>
    </ligand>
</feature>
<dbReference type="Proteomes" id="UP000252797">
    <property type="component" value="Unassembled WGS sequence"/>
</dbReference>
<dbReference type="PROSITE" id="PS51383">
    <property type="entry name" value="YJEF_C_3"/>
    <property type="match status" value="1"/>
</dbReference>
<dbReference type="PANTHER" id="PTHR12592">
    <property type="entry name" value="ATP-DEPENDENT (S)-NAD(P)H-HYDRATE DEHYDRATASE FAMILY MEMBER"/>
    <property type="match status" value="1"/>
</dbReference>
<sequence length="276" mass="30309">MLIDERLVQEVITPRPAESHKGTYGRTVLIGGNEQYGGAIIMSALATVNSGAGLTTVITAPKNHAPLHAHLPEAMCVDWHDKKMILSVLETADILLIGPGLGTTPESFDLLELILAHQTKKQWLIMDGSALTLFAKEQLELPYPKQTVFTPHQMEWQRLTSLAIADQTKEKNSMKQRELGTTVVLKSHQTTIYGQETIYQNTVGSAAMATGGMGDTLAGTIAGFLAQFPKNDQTIAAAVYLHSYIGDQLAKSQYVVLPTQISQYLPQWMHHFSQKN</sequence>
<keyword evidence="4 6" id="KW-0520">NAD</keyword>
<accession>A0A367CHZ9</accession>
<dbReference type="STRING" id="53345.LIU_00095"/>
<evidence type="ECO:0000256" key="5">
    <source>
        <dbReference type="ARBA" id="ARBA00023239"/>
    </source>
</evidence>
<dbReference type="InterPro" id="IPR017953">
    <property type="entry name" value="Carbohydrate_kinase_pred_CS"/>
</dbReference>
<dbReference type="RefSeq" id="WP_113845182.1">
    <property type="nucleotide sequence ID" value="NZ_LEPB01000001.1"/>
</dbReference>
<comment type="cofactor">
    <cofactor evidence="6">
        <name>Mg(2+)</name>
        <dbReference type="ChEBI" id="CHEBI:18420"/>
    </cofactor>
</comment>
<dbReference type="AlphaFoldDB" id="A0A367CHZ9"/>
<evidence type="ECO:0000313" key="8">
    <source>
        <dbReference type="EMBL" id="RCA12126.1"/>
    </source>
</evidence>
<feature type="binding site" evidence="6">
    <location>
        <position position="215"/>
    </location>
    <ligand>
        <name>(6S)-NADPHX</name>
        <dbReference type="ChEBI" id="CHEBI:64076"/>
    </ligand>
</feature>
<dbReference type="Pfam" id="PF01256">
    <property type="entry name" value="Carb_kinase"/>
    <property type="match status" value="1"/>
</dbReference>
<proteinExistence type="inferred from homology"/>
<dbReference type="CDD" id="cd01171">
    <property type="entry name" value="YXKO-related"/>
    <property type="match status" value="1"/>
</dbReference>
<feature type="binding site" evidence="6">
    <location>
        <position position="214"/>
    </location>
    <ligand>
        <name>AMP</name>
        <dbReference type="ChEBI" id="CHEBI:456215"/>
    </ligand>
</feature>
<comment type="catalytic activity">
    <reaction evidence="6">
        <text>(6S)-NADHX + ADP = AMP + phosphate + NADH + H(+)</text>
        <dbReference type="Rhea" id="RHEA:32223"/>
        <dbReference type="ChEBI" id="CHEBI:15378"/>
        <dbReference type="ChEBI" id="CHEBI:43474"/>
        <dbReference type="ChEBI" id="CHEBI:57945"/>
        <dbReference type="ChEBI" id="CHEBI:64074"/>
        <dbReference type="ChEBI" id="CHEBI:456215"/>
        <dbReference type="ChEBI" id="CHEBI:456216"/>
        <dbReference type="EC" id="4.2.1.136"/>
    </reaction>
</comment>
<comment type="subunit">
    <text evidence="6">Homotetramer.</text>
</comment>
<evidence type="ECO:0000259" key="7">
    <source>
        <dbReference type="PROSITE" id="PS51383"/>
    </source>
</evidence>
<dbReference type="HAMAP" id="MF_01965">
    <property type="entry name" value="NADHX_dehydratase"/>
    <property type="match status" value="1"/>
</dbReference>